<dbReference type="SMART" id="SM00530">
    <property type="entry name" value="HTH_XRE"/>
    <property type="match status" value="1"/>
</dbReference>
<dbReference type="GO" id="GO:0003677">
    <property type="term" value="F:DNA binding"/>
    <property type="evidence" value="ECO:0007669"/>
    <property type="project" value="InterPro"/>
</dbReference>
<name>A0A7C5RE33_9DEIN</name>
<feature type="domain" description="HTH cro/C1-type" evidence="1">
    <location>
        <begin position="7"/>
        <end position="62"/>
    </location>
</feature>
<evidence type="ECO:0000313" key="2">
    <source>
        <dbReference type="EMBL" id="HHM67466.1"/>
    </source>
</evidence>
<comment type="caution">
    <text evidence="2">The sequence shown here is derived from an EMBL/GenBank/DDBJ whole genome shotgun (WGS) entry which is preliminary data.</text>
</comment>
<dbReference type="PROSITE" id="PS50943">
    <property type="entry name" value="HTH_CROC1"/>
    <property type="match status" value="1"/>
</dbReference>
<proteinExistence type="predicted"/>
<organism evidence="2">
    <name type="scientific">Thermus caliditerrae</name>
    <dbReference type="NCBI Taxonomy" id="1330700"/>
    <lineage>
        <taxon>Bacteria</taxon>
        <taxon>Thermotogati</taxon>
        <taxon>Deinococcota</taxon>
        <taxon>Deinococci</taxon>
        <taxon>Thermales</taxon>
        <taxon>Thermaceae</taxon>
        <taxon>Thermus</taxon>
    </lineage>
</organism>
<dbReference type="InterPro" id="IPR010982">
    <property type="entry name" value="Lambda_DNA-bd_dom_sf"/>
</dbReference>
<gene>
    <name evidence="2" type="ORF">ENM28_01865</name>
</gene>
<dbReference type="SUPFAM" id="SSF47413">
    <property type="entry name" value="lambda repressor-like DNA-binding domains"/>
    <property type="match status" value="1"/>
</dbReference>
<dbReference type="InterPro" id="IPR001387">
    <property type="entry name" value="Cro/C1-type_HTH"/>
</dbReference>
<evidence type="ECO:0000259" key="1">
    <source>
        <dbReference type="PROSITE" id="PS50943"/>
    </source>
</evidence>
<protein>
    <submittedName>
        <fullName evidence="2">XRE family transcriptional regulator</fullName>
    </submittedName>
</protein>
<dbReference type="EMBL" id="DRXE01000071">
    <property type="protein sequence ID" value="HHM67466.1"/>
    <property type="molecule type" value="Genomic_DNA"/>
</dbReference>
<sequence length="77" mass="8684">MVDREKVAQLMREKGLRVTDVALRSGLSSGHICDILSGRRRNLHAVTTYRLAKALEVSVEELLHTRAREEENALASR</sequence>
<dbReference type="AlphaFoldDB" id="A0A7C5RE33"/>
<dbReference type="Pfam" id="PF13443">
    <property type="entry name" value="HTH_26"/>
    <property type="match status" value="1"/>
</dbReference>
<reference evidence="2" key="1">
    <citation type="journal article" date="2020" name="mSystems">
        <title>Genome- and Community-Level Interaction Insights into Carbon Utilization and Element Cycling Functions of Hydrothermarchaeota in Hydrothermal Sediment.</title>
        <authorList>
            <person name="Zhou Z."/>
            <person name="Liu Y."/>
            <person name="Xu W."/>
            <person name="Pan J."/>
            <person name="Luo Z.H."/>
            <person name="Li M."/>
        </authorList>
    </citation>
    <scope>NUCLEOTIDE SEQUENCE [LARGE SCALE GENOMIC DNA]</scope>
    <source>
        <strain evidence="2">SpSt-1071</strain>
    </source>
</reference>
<accession>A0A7C5RE33</accession>
<dbReference type="Gene3D" id="1.10.260.40">
    <property type="entry name" value="lambda repressor-like DNA-binding domains"/>
    <property type="match status" value="1"/>
</dbReference>
<dbReference type="CDD" id="cd00093">
    <property type="entry name" value="HTH_XRE"/>
    <property type="match status" value="1"/>
</dbReference>